<sequence length="177" mass="19642">MVTGSDHGRRYSIGELDGLPWRRLAQVCSNTMVPAHFRKVAERRLALRVERLALGEQIALARIAPRAVLADLVRLREGQVLEAVLGNPKTTFADLIDFLRDRGLPPAALRHVGEHHHWGEPVEVRSMIVAHPSTPVHTALTVLATLPEKEVRRLLGEGSLPPVVAIQARRLHDGEEE</sequence>
<gene>
    <name evidence="1" type="ORF">IFK94_11605</name>
</gene>
<proteinExistence type="predicted"/>
<evidence type="ECO:0000313" key="2">
    <source>
        <dbReference type="Proteomes" id="UP000648239"/>
    </source>
</evidence>
<reference evidence="1 2" key="1">
    <citation type="submission" date="2020-08" db="EMBL/GenBank/DDBJ databases">
        <title>Acidobacteriota in marine sediments use diverse sulfur dissimilation pathways.</title>
        <authorList>
            <person name="Wasmund K."/>
        </authorList>
    </citation>
    <scope>NUCLEOTIDE SEQUENCE [LARGE SCALE GENOMIC DNA]</scope>
    <source>
        <strain evidence="1">MAG AM4</strain>
    </source>
</reference>
<dbReference type="EMBL" id="JACXWD010000042">
    <property type="protein sequence ID" value="MBD3868761.1"/>
    <property type="molecule type" value="Genomic_DNA"/>
</dbReference>
<accession>A0A8J7C313</accession>
<dbReference type="AlphaFoldDB" id="A0A8J7C313"/>
<dbReference type="Proteomes" id="UP000648239">
    <property type="component" value="Unassembled WGS sequence"/>
</dbReference>
<organism evidence="1 2">
    <name type="scientific">Candidatus Polarisedimenticola svalbardensis</name>
    <dbReference type="NCBI Taxonomy" id="2886004"/>
    <lineage>
        <taxon>Bacteria</taxon>
        <taxon>Pseudomonadati</taxon>
        <taxon>Acidobacteriota</taxon>
        <taxon>Candidatus Polarisedimenticolia</taxon>
        <taxon>Candidatus Polarisedimenticolales</taxon>
        <taxon>Candidatus Polarisedimenticolaceae</taxon>
        <taxon>Candidatus Polarisedimenticola</taxon>
    </lineage>
</organism>
<evidence type="ECO:0000313" key="1">
    <source>
        <dbReference type="EMBL" id="MBD3868761.1"/>
    </source>
</evidence>
<comment type="caution">
    <text evidence="1">The sequence shown here is derived from an EMBL/GenBank/DDBJ whole genome shotgun (WGS) entry which is preliminary data.</text>
</comment>
<name>A0A8J7C313_9BACT</name>
<protein>
    <submittedName>
        <fullName evidence="1">Uncharacterized protein</fullName>
    </submittedName>
</protein>